<gene>
    <name evidence="1" type="ORF">PHYPSEUDO_003329</name>
</gene>
<evidence type="ECO:0000313" key="1">
    <source>
        <dbReference type="EMBL" id="KAG7383787.1"/>
    </source>
</evidence>
<reference evidence="1" key="1">
    <citation type="submission" date="2021-02" db="EMBL/GenBank/DDBJ databases">
        <authorList>
            <person name="Palmer J.M."/>
        </authorList>
    </citation>
    <scope>NUCLEOTIDE SEQUENCE</scope>
    <source>
        <strain evidence="1">SCRP734</strain>
    </source>
</reference>
<evidence type="ECO:0000313" key="2">
    <source>
        <dbReference type="Proteomes" id="UP000694044"/>
    </source>
</evidence>
<dbReference type="AlphaFoldDB" id="A0A8T1VRC9"/>
<accession>A0A8T1VRC9</accession>
<sequence>MFIGAALVSWTWSAYKPTGMSYLAASALTAAYRHPSLPRAEIAIEGSDARLCLRFESTREMNMQVLCVGITCSVALGFVVCDFVAETPTARRIEMRIDRSVALLAALFQPSAPLLGIRRHSFVDIESLP</sequence>
<comment type="caution">
    <text evidence="1">The sequence shown here is derived from an EMBL/GenBank/DDBJ whole genome shotgun (WGS) entry which is preliminary data.</text>
</comment>
<proteinExistence type="predicted"/>
<keyword evidence="2" id="KW-1185">Reference proteome</keyword>
<protein>
    <submittedName>
        <fullName evidence="1">Uncharacterized protein</fullName>
    </submittedName>
</protein>
<dbReference type="Proteomes" id="UP000694044">
    <property type="component" value="Unassembled WGS sequence"/>
</dbReference>
<name>A0A8T1VRC9_9STRA</name>
<organism evidence="1 2">
    <name type="scientific">Phytophthora pseudosyringae</name>
    <dbReference type="NCBI Taxonomy" id="221518"/>
    <lineage>
        <taxon>Eukaryota</taxon>
        <taxon>Sar</taxon>
        <taxon>Stramenopiles</taxon>
        <taxon>Oomycota</taxon>
        <taxon>Peronosporomycetes</taxon>
        <taxon>Peronosporales</taxon>
        <taxon>Peronosporaceae</taxon>
        <taxon>Phytophthora</taxon>
    </lineage>
</organism>
<dbReference type="EMBL" id="JAGDFM010000167">
    <property type="protein sequence ID" value="KAG7383787.1"/>
    <property type="molecule type" value="Genomic_DNA"/>
</dbReference>